<dbReference type="Gene3D" id="1.10.10.60">
    <property type="entry name" value="Homeodomain-like"/>
    <property type="match status" value="2"/>
</dbReference>
<dbReference type="InterPro" id="IPR009057">
    <property type="entry name" value="Homeodomain-like_sf"/>
</dbReference>
<evidence type="ECO:0000256" key="2">
    <source>
        <dbReference type="ARBA" id="ARBA00023125"/>
    </source>
</evidence>
<dbReference type="SMART" id="SM00342">
    <property type="entry name" value="HTH_ARAC"/>
    <property type="match status" value="1"/>
</dbReference>
<sequence>MRIFARVLRIFAENPLQTAMRKILNERIAISSSNPIRARFYDYRGFTYPWHFHSEYELMYVEQGYGRCLVGDSIIDYRAGDLIFFGSGLPHCMQNCPEAQENETYHVCGVNVQLEKDFMQYSFSHYTQFASIRSLLEKAHRGIRFPLAGKSEITDCLKRIPVSHGVEQIIQILTLLQALSAFPRKQFAASPNYIPDPSVFGDKKIEKIIAYLNKRYTQPVSLSEIASYTAMNETAFCRYFKQETGKTFKQYILDMRIGYACKLIAAERMNISQISLECGFESTAHFNRIFKRTTGMSPTEYKESIL</sequence>
<dbReference type="InterPro" id="IPR018062">
    <property type="entry name" value="HTH_AraC-typ_CS"/>
</dbReference>
<organism evidence="5 6">
    <name type="scientific">Phocaeicola coprocola</name>
    <dbReference type="NCBI Taxonomy" id="310298"/>
    <lineage>
        <taxon>Bacteria</taxon>
        <taxon>Pseudomonadati</taxon>
        <taxon>Bacteroidota</taxon>
        <taxon>Bacteroidia</taxon>
        <taxon>Bacteroidales</taxon>
        <taxon>Bacteroidaceae</taxon>
        <taxon>Phocaeicola</taxon>
    </lineage>
</organism>
<dbReference type="EMBL" id="DYXD01000119">
    <property type="protein sequence ID" value="HJF07619.1"/>
    <property type="molecule type" value="Genomic_DNA"/>
</dbReference>
<dbReference type="AlphaFoldDB" id="A0A921FF09"/>
<dbReference type="SUPFAM" id="SSF51182">
    <property type="entry name" value="RmlC-like cupins"/>
    <property type="match status" value="1"/>
</dbReference>
<accession>A0A921FF09</accession>
<dbReference type="InterPro" id="IPR011051">
    <property type="entry name" value="RmlC_Cupin_sf"/>
</dbReference>
<reference evidence="5" key="1">
    <citation type="journal article" date="2021" name="PeerJ">
        <title>Extensive microbial diversity within the chicken gut microbiome revealed by metagenomics and culture.</title>
        <authorList>
            <person name="Gilroy R."/>
            <person name="Ravi A."/>
            <person name="Getino M."/>
            <person name="Pursley I."/>
            <person name="Horton D.L."/>
            <person name="Alikhan N.F."/>
            <person name="Baker D."/>
            <person name="Gharbi K."/>
            <person name="Hall N."/>
            <person name="Watson M."/>
            <person name="Adriaenssens E.M."/>
            <person name="Foster-Nyarko E."/>
            <person name="Jarju S."/>
            <person name="Secka A."/>
            <person name="Antonio M."/>
            <person name="Oren A."/>
            <person name="Chaudhuri R.R."/>
            <person name="La Ragione R."/>
            <person name="Hildebrand F."/>
            <person name="Pallen M.J."/>
        </authorList>
    </citation>
    <scope>NUCLEOTIDE SEQUENCE</scope>
    <source>
        <strain evidence="5">CHK165-8395</strain>
    </source>
</reference>
<dbReference type="Pfam" id="PF12833">
    <property type="entry name" value="HTH_18"/>
    <property type="match status" value="1"/>
</dbReference>
<dbReference type="PRINTS" id="PR00032">
    <property type="entry name" value="HTHARAC"/>
</dbReference>
<gene>
    <name evidence="5" type="ORF">K8U81_05435</name>
</gene>
<dbReference type="InterPro" id="IPR020449">
    <property type="entry name" value="Tscrpt_reg_AraC-type_HTH"/>
</dbReference>
<protein>
    <submittedName>
        <fullName evidence="5">AraC family transcriptional regulator</fullName>
    </submittedName>
</protein>
<dbReference type="Gene3D" id="2.60.120.10">
    <property type="entry name" value="Jelly Rolls"/>
    <property type="match status" value="1"/>
</dbReference>
<dbReference type="SUPFAM" id="SSF46689">
    <property type="entry name" value="Homeodomain-like"/>
    <property type="match status" value="2"/>
</dbReference>
<evidence type="ECO:0000313" key="6">
    <source>
        <dbReference type="Proteomes" id="UP000718012"/>
    </source>
</evidence>
<dbReference type="GO" id="GO:0043565">
    <property type="term" value="F:sequence-specific DNA binding"/>
    <property type="evidence" value="ECO:0007669"/>
    <property type="project" value="InterPro"/>
</dbReference>
<name>A0A921FF09_9BACT</name>
<evidence type="ECO:0000256" key="3">
    <source>
        <dbReference type="ARBA" id="ARBA00023163"/>
    </source>
</evidence>
<dbReference type="InterPro" id="IPR018060">
    <property type="entry name" value="HTH_AraC"/>
</dbReference>
<dbReference type="PANTHER" id="PTHR43280:SF34">
    <property type="entry name" value="ARAC-FAMILY TRANSCRIPTIONAL REGULATOR"/>
    <property type="match status" value="1"/>
</dbReference>
<keyword evidence="2" id="KW-0238">DNA-binding</keyword>
<evidence type="ECO:0000256" key="1">
    <source>
        <dbReference type="ARBA" id="ARBA00023015"/>
    </source>
</evidence>
<dbReference type="PANTHER" id="PTHR43280">
    <property type="entry name" value="ARAC-FAMILY TRANSCRIPTIONAL REGULATOR"/>
    <property type="match status" value="1"/>
</dbReference>
<keyword evidence="3" id="KW-0804">Transcription</keyword>
<dbReference type="Proteomes" id="UP000718012">
    <property type="component" value="Unassembled WGS sequence"/>
</dbReference>
<evidence type="ECO:0000259" key="4">
    <source>
        <dbReference type="PROSITE" id="PS01124"/>
    </source>
</evidence>
<dbReference type="Pfam" id="PF02311">
    <property type="entry name" value="AraC_binding"/>
    <property type="match status" value="1"/>
</dbReference>
<dbReference type="PROSITE" id="PS00041">
    <property type="entry name" value="HTH_ARAC_FAMILY_1"/>
    <property type="match status" value="1"/>
</dbReference>
<evidence type="ECO:0000313" key="5">
    <source>
        <dbReference type="EMBL" id="HJF07619.1"/>
    </source>
</evidence>
<comment type="caution">
    <text evidence="5">The sequence shown here is derived from an EMBL/GenBank/DDBJ whole genome shotgun (WGS) entry which is preliminary data.</text>
</comment>
<dbReference type="InterPro" id="IPR003313">
    <property type="entry name" value="AraC-bd"/>
</dbReference>
<feature type="domain" description="HTH araC/xylS-type" evidence="4">
    <location>
        <begin position="206"/>
        <end position="304"/>
    </location>
</feature>
<dbReference type="PROSITE" id="PS01124">
    <property type="entry name" value="HTH_ARAC_FAMILY_2"/>
    <property type="match status" value="1"/>
</dbReference>
<proteinExistence type="predicted"/>
<keyword evidence="1" id="KW-0805">Transcription regulation</keyword>
<dbReference type="InterPro" id="IPR014710">
    <property type="entry name" value="RmlC-like_jellyroll"/>
</dbReference>
<dbReference type="GO" id="GO:0003700">
    <property type="term" value="F:DNA-binding transcription factor activity"/>
    <property type="evidence" value="ECO:0007669"/>
    <property type="project" value="InterPro"/>
</dbReference>
<reference evidence="5" key="2">
    <citation type="submission" date="2021-09" db="EMBL/GenBank/DDBJ databases">
        <authorList>
            <person name="Gilroy R."/>
        </authorList>
    </citation>
    <scope>NUCLEOTIDE SEQUENCE</scope>
    <source>
        <strain evidence="5">CHK165-8395</strain>
    </source>
</reference>